<accession>A0A9W7B8E9</accession>
<dbReference type="Pfam" id="PF18027">
    <property type="entry name" value="Pepdidase_M14_N"/>
    <property type="match status" value="1"/>
</dbReference>
<feature type="domain" description="Peptidase M14" evidence="4">
    <location>
        <begin position="128"/>
        <end position="409"/>
    </location>
</feature>
<gene>
    <name evidence="5" type="ORF">TrST_g4355</name>
</gene>
<protein>
    <recommendedName>
        <fullName evidence="4">Peptidase M14 domain-containing protein</fullName>
    </recommendedName>
</protein>
<dbReference type="Gene3D" id="2.60.40.3120">
    <property type="match status" value="1"/>
</dbReference>
<reference evidence="6" key="1">
    <citation type="journal article" date="2023" name="Commun. Biol.">
        <title>Genome analysis of Parmales, the sister group of diatoms, reveals the evolutionary specialization of diatoms from phago-mixotrophs to photoautotrophs.</title>
        <authorList>
            <person name="Ban H."/>
            <person name="Sato S."/>
            <person name="Yoshikawa S."/>
            <person name="Yamada K."/>
            <person name="Nakamura Y."/>
            <person name="Ichinomiya M."/>
            <person name="Sato N."/>
            <person name="Blanc-Mathieu R."/>
            <person name="Endo H."/>
            <person name="Kuwata A."/>
            <person name="Ogata H."/>
        </authorList>
    </citation>
    <scope>NUCLEOTIDE SEQUENCE [LARGE SCALE GENOMIC DNA]</scope>
    <source>
        <strain evidence="6">NIES 3701</strain>
    </source>
</reference>
<comment type="similarity">
    <text evidence="2 3">Belongs to the peptidase M14 family.</text>
</comment>
<dbReference type="AlphaFoldDB" id="A0A9W7B8E9"/>
<dbReference type="PANTHER" id="PTHR12756:SF11">
    <property type="entry name" value="CYTOSOLIC CARBOXYPEPTIDASE 1"/>
    <property type="match status" value="1"/>
</dbReference>
<evidence type="ECO:0000313" key="6">
    <source>
        <dbReference type="Proteomes" id="UP001165085"/>
    </source>
</evidence>
<proteinExistence type="inferred from homology"/>
<comment type="caution">
    <text evidence="5">The sequence shown here is derived from an EMBL/GenBank/DDBJ whole genome shotgun (WGS) entry which is preliminary data.</text>
</comment>
<dbReference type="PROSITE" id="PS52035">
    <property type="entry name" value="PEPTIDASE_M14"/>
    <property type="match status" value="1"/>
</dbReference>
<dbReference type="GO" id="GO:0004181">
    <property type="term" value="F:metallocarboxypeptidase activity"/>
    <property type="evidence" value="ECO:0007669"/>
    <property type="project" value="InterPro"/>
</dbReference>
<dbReference type="GO" id="GO:0008270">
    <property type="term" value="F:zinc ion binding"/>
    <property type="evidence" value="ECO:0007669"/>
    <property type="project" value="InterPro"/>
</dbReference>
<evidence type="ECO:0000256" key="2">
    <source>
        <dbReference type="ARBA" id="ARBA00005988"/>
    </source>
</evidence>
<dbReference type="Pfam" id="PF00246">
    <property type="entry name" value="Peptidase_M14"/>
    <property type="match status" value="1"/>
</dbReference>
<dbReference type="GO" id="GO:0006508">
    <property type="term" value="P:proteolysis"/>
    <property type="evidence" value="ECO:0007669"/>
    <property type="project" value="InterPro"/>
</dbReference>
<evidence type="ECO:0000259" key="4">
    <source>
        <dbReference type="PROSITE" id="PS52035"/>
    </source>
</evidence>
<dbReference type="PANTHER" id="PTHR12756">
    <property type="entry name" value="CYTOSOLIC CARBOXYPEPTIDASE"/>
    <property type="match status" value="1"/>
</dbReference>
<evidence type="ECO:0000313" key="5">
    <source>
        <dbReference type="EMBL" id="GMH83355.1"/>
    </source>
</evidence>
<dbReference type="SUPFAM" id="SSF53187">
    <property type="entry name" value="Zn-dependent exopeptidases"/>
    <property type="match status" value="1"/>
</dbReference>
<evidence type="ECO:0000256" key="3">
    <source>
        <dbReference type="PROSITE-ProRule" id="PRU01379"/>
    </source>
</evidence>
<comment type="cofactor">
    <cofactor evidence="1">
        <name>Zn(2+)</name>
        <dbReference type="ChEBI" id="CHEBI:29105"/>
    </cofactor>
</comment>
<dbReference type="InterPro" id="IPR000834">
    <property type="entry name" value="Peptidase_M14"/>
</dbReference>
<dbReference type="OrthoDB" id="10253041at2759"/>
<dbReference type="Proteomes" id="UP001165085">
    <property type="component" value="Unassembled WGS sequence"/>
</dbReference>
<dbReference type="InterPro" id="IPR050821">
    <property type="entry name" value="Cytosolic_carboxypeptidase"/>
</dbReference>
<feature type="active site" description="Proton donor/acceptor" evidence="3">
    <location>
        <position position="369"/>
    </location>
</feature>
<dbReference type="EMBL" id="BRXY01000280">
    <property type="protein sequence ID" value="GMH83355.1"/>
    <property type="molecule type" value="Genomic_DNA"/>
</dbReference>
<name>A0A9W7B8E9_9STRA</name>
<dbReference type="Gene3D" id="3.40.630.10">
    <property type="entry name" value="Zn peptidases"/>
    <property type="match status" value="1"/>
</dbReference>
<dbReference type="InterPro" id="IPR040626">
    <property type="entry name" value="Pepdidase_M14_N"/>
</dbReference>
<evidence type="ECO:0000256" key="1">
    <source>
        <dbReference type="ARBA" id="ARBA00001947"/>
    </source>
</evidence>
<keyword evidence="6" id="KW-1185">Reference proteome</keyword>
<organism evidence="5 6">
    <name type="scientific">Triparma strigata</name>
    <dbReference type="NCBI Taxonomy" id="1606541"/>
    <lineage>
        <taxon>Eukaryota</taxon>
        <taxon>Sar</taxon>
        <taxon>Stramenopiles</taxon>
        <taxon>Ochrophyta</taxon>
        <taxon>Bolidophyceae</taxon>
        <taxon>Parmales</taxon>
        <taxon>Triparmaceae</taxon>
        <taxon>Triparma</taxon>
    </lineage>
</organism>
<sequence>MASFSSAVPSIHSHMDSGAIIHISTRQSLAGSTVVKLKLKPEKCLEAAGSFKQWFHFDAHNLPTGSDTNTFFEIVDAGESTFPDWSGYKVCMTSDRKTWDRVDSTKFEDGVLSWVVSNLDTSSLTFAYFPTYSLERQETKLREWLATEKCTHSILGHSVQGRPLHSLVFTPTSTLRNVIWIQHRQHPGEVSASWFCEGVMSKLLSLPPSSPLLQTCKIIVVPNVCPDGGHLGHLRTNASGANLNRCWGIIHNTTAPGQTTPPAPEVVAMTSAMISLDGPDLMLDIHQDEEKPYVFISKTPLGVPSCTPPLRLLRSKFHSILRSKSVDFETPGPIDPVGYPEPSPGTANLNICSAAVAERWPGCLSLTMEHPYKGNDNRGKEYSRGFTVEQCRELGEKTVEAVEEILPDLIRKRGGKKRKETF</sequence>